<dbReference type="RefSeq" id="WP_367772560.1">
    <property type="nucleotide sequence ID" value="NZ_JBFNXR010000029.1"/>
</dbReference>
<accession>A0ABV3RAY7</accession>
<reference evidence="3 4" key="1">
    <citation type="submission" date="2024-06" db="EMBL/GenBank/DDBJ databases">
        <title>Novosphingobium rhizovicinus M1R2S20.</title>
        <authorList>
            <person name="Sun J.-Q."/>
        </authorList>
    </citation>
    <scope>NUCLEOTIDE SEQUENCE [LARGE SCALE GENOMIC DNA]</scope>
    <source>
        <strain evidence="3 4">M1R2S20</strain>
    </source>
</reference>
<dbReference type="InterPro" id="IPR008274">
    <property type="entry name" value="AldOxase/xan_DH_MoCoBD1"/>
</dbReference>
<dbReference type="PANTHER" id="PTHR11908">
    <property type="entry name" value="XANTHINE DEHYDROGENASE"/>
    <property type="match status" value="1"/>
</dbReference>
<keyword evidence="4" id="KW-1185">Reference proteome</keyword>
<dbReference type="InterPro" id="IPR016208">
    <property type="entry name" value="Ald_Oxase/xanthine_DH-like"/>
</dbReference>
<dbReference type="InterPro" id="IPR036856">
    <property type="entry name" value="Ald_Oxase/Xan_DH_a/b_sf"/>
</dbReference>
<dbReference type="PANTHER" id="PTHR11908:SF123">
    <property type="entry name" value="ALDEHYDE OXIDOREDUCTASE MOLYBDENUM-BINDING SUBUNIT PAOC"/>
    <property type="match status" value="1"/>
</dbReference>
<dbReference type="InterPro" id="IPR037165">
    <property type="entry name" value="AldOxase/xan_DH_Mopterin-bd_sf"/>
</dbReference>
<comment type="caution">
    <text evidence="3">The sequence shown here is derived from an EMBL/GenBank/DDBJ whole genome shotgun (WGS) entry which is preliminary data.</text>
</comment>
<dbReference type="SMART" id="SM01008">
    <property type="entry name" value="Ald_Xan_dh_C"/>
    <property type="match status" value="1"/>
</dbReference>
<dbReference type="SUPFAM" id="SSF56003">
    <property type="entry name" value="Molybdenum cofactor-binding domain"/>
    <property type="match status" value="1"/>
</dbReference>
<feature type="region of interest" description="Disordered" evidence="1">
    <location>
        <begin position="390"/>
        <end position="419"/>
    </location>
</feature>
<dbReference type="Gene3D" id="3.90.1170.50">
    <property type="entry name" value="Aldehyde oxidase/xanthine dehydrogenase, a/b hammerhead"/>
    <property type="match status" value="1"/>
</dbReference>
<evidence type="ECO:0000313" key="4">
    <source>
        <dbReference type="Proteomes" id="UP001556118"/>
    </source>
</evidence>
<dbReference type="Pfam" id="PF01315">
    <property type="entry name" value="Ald_Xan_dh_C"/>
    <property type="match status" value="1"/>
</dbReference>
<proteinExistence type="predicted"/>
<dbReference type="SUPFAM" id="SSF54665">
    <property type="entry name" value="CO dehydrogenase molybdoprotein N-domain-like"/>
    <property type="match status" value="1"/>
</dbReference>
<sequence length="758" mass="80545">MKFETAATTNPIDQLKVVGRPTNRTDGPLKTTGRAPYAYEHQVAAPNQAYGYVVGSAIAKGRITKLDVSRAEEAPGVIAVVTASNAGPLKKANRNTATLFGGPKIEHYHQAIAVVVAETFEQARAAAGLLQIEYAREQGKFDLEASRASATDPKKITAGASDTSVGDFEGAFAKAAVKLDATYTTPDQSHVMMEPPATIATWEDGNLTVRTSHQMVDWARSDLATTLGLEKEQVRVITPYVGGGFGAKLFLRADVIAAALGARAAKRPVKVALQRPLSVNNLVHRPATIQRIRIGAERSGKITAIGHESWSGDLPNGKPDGAVHQTRLLYAGADRMTRTRLAILDLPEANAMRAPGEATGLMALEIAMDEMAEKLGLDPVEFRIINDTQVVPDVPAEPSSDDPQARSDSGGTDEHSAKELRFSQRHLVECLRTGAEKFGWSKRNKIPGQMREGDWLIGHGVAGAIRGNKQMKSAARVRLDRGGVVTVETDMTDIGTGSYTIIAQTAAEMMGIPIDKVVVRLGDSAFPVSAGSGGQWGGNCSTSGVYAACVKLREAVAQKLGFNVTDAAFEDGQVRASGRALPLAQAARDGELVAEDVIEFGGVTEESEQATFAAHFVEVAVDAFTGETRIRRMLSVCDCGRILNPKSARSQVIGGMSMGVGAALTEELAVDKRFGFFVNHDLASYEVPVHADIPHQEVIFFGDADPMSSPMKAKGVAELGISGVAAAVANAVYNAVGVRVREYPLTMDKLLAGLPQIA</sequence>
<dbReference type="InterPro" id="IPR000674">
    <property type="entry name" value="Ald_Oxase/Xan_DH_a/b"/>
</dbReference>
<feature type="domain" description="Aldehyde oxidase/xanthine dehydrogenase a/b hammerhead" evidence="2">
    <location>
        <begin position="32"/>
        <end position="138"/>
    </location>
</feature>
<gene>
    <name evidence="3" type="ORF">ABUH87_08675</name>
</gene>
<dbReference type="EMBL" id="JBFNXR010000029">
    <property type="protein sequence ID" value="MEW9855248.1"/>
    <property type="molecule type" value="Genomic_DNA"/>
</dbReference>
<dbReference type="Proteomes" id="UP001556118">
    <property type="component" value="Unassembled WGS sequence"/>
</dbReference>
<name>A0ABV3RAY7_9SPHN</name>
<dbReference type="Pfam" id="PF20256">
    <property type="entry name" value="MoCoBD_2"/>
    <property type="match status" value="1"/>
</dbReference>
<organism evidence="3 4">
    <name type="scientific">Novosphingobium rhizovicinum</name>
    <dbReference type="NCBI Taxonomy" id="3228928"/>
    <lineage>
        <taxon>Bacteria</taxon>
        <taxon>Pseudomonadati</taxon>
        <taxon>Pseudomonadota</taxon>
        <taxon>Alphaproteobacteria</taxon>
        <taxon>Sphingomonadales</taxon>
        <taxon>Sphingomonadaceae</taxon>
        <taxon>Novosphingobium</taxon>
    </lineage>
</organism>
<evidence type="ECO:0000313" key="3">
    <source>
        <dbReference type="EMBL" id="MEW9855248.1"/>
    </source>
</evidence>
<dbReference type="InterPro" id="IPR046867">
    <property type="entry name" value="AldOxase/xan_DH_MoCoBD2"/>
</dbReference>
<dbReference type="Gene3D" id="3.30.365.10">
    <property type="entry name" value="Aldehyde oxidase/xanthine dehydrogenase, molybdopterin binding domain"/>
    <property type="match status" value="4"/>
</dbReference>
<evidence type="ECO:0000256" key="1">
    <source>
        <dbReference type="SAM" id="MobiDB-lite"/>
    </source>
</evidence>
<dbReference type="Pfam" id="PF02738">
    <property type="entry name" value="MoCoBD_1"/>
    <property type="match status" value="1"/>
</dbReference>
<evidence type="ECO:0000259" key="2">
    <source>
        <dbReference type="SMART" id="SM01008"/>
    </source>
</evidence>
<protein>
    <submittedName>
        <fullName evidence="3">Molybdopterin cofactor-binding domain-containing protein</fullName>
    </submittedName>
</protein>